<evidence type="ECO:0000313" key="3">
    <source>
        <dbReference type="Proteomes" id="UP000324222"/>
    </source>
</evidence>
<feature type="region of interest" description="Disordered" evidence="1">
    <location>
        <begin position="79"/>
        <end position="108"/>
    </location>
</feature>
<proteinExistence type="predicted"/>
<evidence type="ECO:0000256" key="1">
    <source>
        <dbReference type="SAM" id="MobiDB-lite"/>
    </source>
</evidence>
<keyword evidence="3" id="KW-1185">Reference proteome</keyword>
<sequence>MVQHLNRGSRGRFRCVEIMKGARVEVGLGRVQRGEGLKGYGGAGVLGCEVRGCGVRGGCKRCPINTPITWQFGCRRGGAAGAPPNTPSPPPSYSPHHPHHIPSHDGINSDLMASSSLRQTLARASCQRLRMNVTPGRGIKNTFLNAIQMLEMLLA</sequence>
<gene>
    <name evidence="2" type="ORF">E2C01_098846</name>
</gene>
<dbReference type="AlphaFoldDB" id="A0A5B7K2A0"/>
<organism evidence="2 3">
    <name type="scientific">Portunus trituberculatus</name>
    <name type="common">Swimming crab</name>
    <name type="synonym">Neptunus trituberculatus</name>
    <dbReference type="NCBI Taxonomy" id="210409"/>
    <lineage>
        <taxon>Eukaryota</taxon>
        <taxon>Metazoa</taxon>
        <taxon>Ecdysozoa</taxon>
        <taxon>Arthropoda</taxon>
        <taxon>Crustacea</taxon>
        <taxon>Multicrustacea</taxon>
        <taxon>Malacostraca</taxon>
        <taxon>Eumalacostraca</taxon>
        <taxon>Eucarida</taxon>
        <taxon>Decapoda</taxon>
        <taxon>Pleocyemata</taxon>
        <taxon>Brachyura</taxon>
        <taxon>Eubrachyura</taxon>
        <taxon>Portunoidea</taxon>
        <taxon>Portunidae</taxon>
        <taxon>Portuninae</taxon>
        <taxon>Portunus</taxon>
    </lineage>
</organism>
<comment type="caution">
    <text evidence="2">The sequence shown here is derived from an EMBL/GenBank/DDBJ whole genome shotgun (WGS) entry which is preliminary data.</text>
</comment>
<feature type="compositionally biased region" description="Pro residues" evidence="1">
    <location>
        <begin position="84"/>
        <end position="93"/>
    </location>
</feature>
<accession>A0A5B7K2A0</accession>
<protein>
    <submittedName>
        <fullName evidence="2">Uncharacterized protein</fullName>
    </submittedName>
</protein>
<reference evidence="2 3" key="1">
    <citation type="submission" date="2019-05" db="EMBL/GenBank/DDBJ databases">
        <title>Another draft genome of Portunus trituberculatus and its Hox gene families provides insights of decapod evolution.</title>
        <authorList>
            <person name="Jeong J.-H."/>
            <person name="Song I."/>
            <person name="Kim S."/>
            <person name="Choi T."/>
            <person name="Kim D."/>
            <person name="Ryu S."/>
            <person name="Kim W."/>
        </authorList>
    </citation>
    <scope>NUCLEOTIDE SEQUENCE [LARGE SCALE GENOMIC DNA]</scope>
    <source>
        <tissue evidence="2">Muscle</tissue>
    </source>
</reference>
<dbReference type="EMBL" id="VSRR010135247">
    <property type="protein sequence ID" value="MPD03221.1"/>
    <property type="molecule type" value="Genomic_DNA"/>
</dbReference>
<evidence type="ECO:0000313" key="2">
    <source>
        <dbReference type="EMBL" id="MPD03221.1"/>
    </source>
</evidence>
<dbReference type="Proteomes" id="UP000324222">
    <property type="component" value="Unassembled WGS sequence"/>
</dbReference>
<name>A0A5B7K2A0_PORTR</name>